<dbReference type="OrthoDB" id="6284745at2"/>
<reference evidence="2 3" key="1">
    <citation type="submission" date="2016-06" db="EMBL/GenBank/DDBJ databases">
        <authorList>
            <person name="Kjaerup R.B."/>
            <person name="Dalgaard T.S."/>
            <person name="Juul-Madsen H.R."/>
        </authorList>
    </citation>
    <scope>NUCLEOTIDE SEQUENCE [LARGE SCALE GENOMIC DNA]</scope>
    <source>
        <strain evidence="2 3">CECT 5080</strain>
    </source>
</reference>
<proteinExistence type="predicted"/>
<feature type="signal peptide" evidence="1">
    <location>
        <begin position="1"/>
        <end position="23"/>
    </location>
</feature>
<protein>
    <recommendedName>
        <fullName evidence="4">Porin domain-containing protein</fullName>
    </recommendedName>
</protein>
<sequence length="405" mass="44696">MMLSPCWQYWFVALALVSGSANALDITGRAAFFSSLHDADVSDYGYLADEAITQAHQQSLRLMLAEHTNQSEWQAHIKLRSRYQSVPVATYGNAFRYQDLSDNVLNDCDADGDHCYGLGYEVDRLLYQHQFRHWTLTAGRQAIDWGAGRLWQPLNVFGAFAPTDLDTDYKAGIDAVTAEWYPSAFSSLNGAYVLAPKGSGLNDSGAVYYRRQTGNLAELSLLGGSIVGNPVVGAAWESSTDAGLGWRVEGTVFYRQDSDNTGLFAVAGIDYQFPDSTLLVVEAYLNTEGARLESDLDALSENVLIRYGLAPQLGRQLLGLSLQRDITGLWRGSYTLLGASLKDVQQSTRYSFLQQLAVTYSLSNESDLMMAYVYGSGKGLDASDNPQSEFGYLADAFNMRLRLYF</sequence>
<dbReference type="EMBL" id="FLOC01000025">
    <property type="protein sequence ID" value="SBS35915.1"/>
    <property type="molecule type" value="Genomic_DNA"/>
</dbReference>
<gene>
    <name evidence="2" type="ORF">MAQ5080_03309</name>
</gene>
<evidence type="ECO:0000313" key="3">
    <source>
        <dbReference type="Proteomes" id="UP000092627"/>
    </source>
</evidence>
<organism evidence="2 3">
    <name type="scientific">Marinomonas aquimarina</name>
    <dbReference type="NCBI Taxonomy" id="295068"/>
    <lineage>
        <taxon>Bacteria</taxon>
        <taxon>Pseudomonadati</taxon>
        <taxon>Pseudomonadota</taxon>
        <taxon>Gammaproteobacteria</taxon>
        <taxon>Oceanospirillales</taxon>
        <taxon>Oceanospirillaceae</taxon>
        <taxon>Marinomonas</taxon>
    </lineage>
</organism>
<dbReference type="Proteomes" id="UP000092627">
    <property type="component" value="Unassembled WGS sequence"/>
</dbReference>
<feature type="chain" id="PRO_5008379184" description="Porin domain-containing protein" evidence="1">
    <location>
        <begin position="24"/>
        <end position="405"/>
    </location>
</feature>
<name>A0A1A8TP13_9GAMM</name>
<evidence type="ECO:0000313" key="2">
    <source>
        <dbReference type="EMBL" id="SBS35915.1"/>
    </source>
</evidence>
<dbReference type="STRING" id="295068.MAQ5080_03309"/>
<evidence type="ECO:0008006" key="4">
    <source>
        <dbReference type="Google" id="ProtNLM"/>
    </source>
</evidence>
<evidence type="ECO:0000256" key="1">
    <source>
        <dbReference type="SAM" id="SignalP"/>
    </source>
</evidence>
<keyword evidence="3" id="KW-1185">Reference proteome</keyword>
<keyword evidence="1" id="KW-0732">Signal</keyword>
<accession>A0A1A8TP13</accession>
<dbReference type="AlphaFoldDB" id="A0A1A8TP13"/>
<dbReference type="RefSeq" id="WP_156496604.1">
    <property type="nucleotide sequence ID" value="NZ_FLOC01000025.1"/>
</dbReference>